<reference evidence="2" key="1">
    <citation type="submission" date="2015-01" db="EMBL/GenBank/DDBJ databases">
        <authorList>
            <person name="MANFREDI Pablo"/>
        </authorList>
    </citation>
    <scope>NUCLEOTIDE SEQUENCE [LARGE SCALE GENOMIC DNA]</scope>
    <source>
        <strain evidence="2">Ccyn2B</strain>
    </source>
</reference>
<accession>A0A0B7HFX4</accession>
<dbReference type="Proteomes" id="UP000038055">
    <property type="component" value="Unassembled WGS sequence"/>
</dbReference>
<proteinExistence type="predicted"/>
<evidence type="ECO:0000313" key="2">
    <source>
        <dbReference type="Proteomes" id="UP000038055"/>
    </source>
</evidence>
<keyword evidence="2" id="KW-1185">Reference proteome</keyword>
<dbReference type="SUPFAM" id="SSF52833">
    <property type="entry name" value="Thioredoxin-like"/>
    <property type="match status" value="1"/>
</dbReference>
<name>A0A0B7HFX4_9FLAO</name>
<dbReference type="AlphaFoldDB" id="A0A0B7HFX4"/>
<dbReference type="RefSeq" id="WP_052456925.1">
    <property type="nucleotide sequence ID" value="NZ_CDOD01000027.1"/>
</dbReference>
<dbReference type="EMBL" id="CDOD01000027">
    <property type="protein sequence ID" value="CEN36767.1"/>
    <property type="molecule type" value="Genomic_DNA"/>
</dbReference>
<organism evidence="1 2">
    <name type="scientific">Capnocytophaga cynodegmi</name>
    <dbReference type="NCBI Taxonomy" id="28189"/>
    <lineage>
        <taxon>Bacteria</taxon>
        <taxon>Pseudomonadati</taxon>
        <taxon>Bacteroidota</taxon>
        <taxon>Flavobacteriia</taxon>
        <taxon>Flavobacteriales</taxon>
        <taxon>Flavobacteriaceae</taxon>
        <taxon>Capnocytophaga</taxon>
    </lineage>
</organism>
<dbReference type="InterPro" id="IPR036249">
    <property type="entry name" value="Thioredoxin-like_sf"/>
</dbReference>
<sequence length="178" mass="21139">MNKIIFSIFFFLYSCQENPKNKIEEELLKWQGKEIIFPDSMIFTKFTGDTVPYKYQDYKHKMLIYVDSTGCTPCKLKLGAWELLIKELNALPNGSNLSYIFYFADKNPKEIQIMLRNEGFDLPVVVDEENKLDKLNNFSDNENFHYFLLDEKNRVKIIGNPIYNNKIKELYFSEIQKE</sequence>
<gene>
    <name evidence="1" type="ORF">CCYN2B_330021</name>
</gene>
<protein>
    <recommendedName>
        <fullName evidence="3">Thioredoxin domain-containing protein</fullName>
    </recommendedName>
</protein>
<dbReference type="Gene3D" id="3.40.30.10">
    <property type="entry name" value="Glutaredoxin"/>
    <property type="match status" value="1"/>
</dbReference>
<dbReference type="PROSITE" id="PS51257">
    <property type="entry name" value="PROKAR_LIPOPROTEIN"/>
    <property type="match status" value="1"/>
</dbReference>
<evidence type="ECO:0000313" key="1">
    <source>
        <dbReference type="EMBL" id="CEN36767.1"/>
    </source>
</evidence>
<evidence type="ECO:0008006" key="3">
    <source>
        <dbReference type="Google" id="ProtNLM"/>
    </source>
</evidence>